<dbReference type="AlphaFoldDB" id="A0A8I2YJX7"/>
<comment type="caution">
    <text evidence="4">Lacks conserved residue(s) required for the propagation of feature annotation.</text>
</comment>
<evidence type="ECO:0000256" key="5">
    <source>
        <dbReference type="SAM" id="MobiDB-lite"/>
    </source>
</evidence>
<keyword evidence="8" id="KW-1185">Reference proteome</keyword>
<evidence type="ECO:0000256" key="1">
    <source>
        <dbReference type="ARBA" id="ARBA00022801"/>
    </source>
</evidence>
<evidence type="ECO:0000256" key="2">
    <source>
        <dbReference type="ARBA" id="ARBA00022963"/>
    </source>
</evidence>
<dbReference type="PANTHER" id="PTHR24185:SF1">
    <property type="entry name" value="CALCIUM-INDEPENDENT PHOSPHOLIPASE A2-GAMMA"/>
    <property type="match status" value="1"/>
</dbReference>
<feature type="domain" description="PNPLA" evidence="6">
    <location>
        <begin position="1"/>
        <end position="194"/>
    </location>
</feature>
<dbReference type="PROSITE" id="PS51635">
    <property type="entry name" value="PNPLA"/>
    <property type="match status" value="1"/>
</dbReference>
<feature type="active site" description="Proton acceptor" evidence="4">
    <location>
        <position position="180"/>
    </location>
</feature>
<dbReference type="SUPFAM" id="SSF52151">
    <property type="entry name" value="FabD/lysophospholipase-like"/>
    <property type="match status" value="1"/>
</dbReference>
<organism evidence="7 8">
    <name type="scientific">Boletus reticuloceps</name>
    <dbReference type="NCBI Taxonomy" id="495285"/>
    <lineage>
        <taxon>Eukaryota</taxon>
        <taxon>Fungi</taxon>
        <taxon>Dikarya</taxon>
        <taxon>Basidiomycota</taxon>
        <taxon>Agaricomycotina</taxon>
        <taxon>Agaricomycetes</taxon>
        <taxon>Agaricomycetidae</taxon>
        <taxon>Boletales</taxon>
        <taxon>Boletineae</taxon>
        <taxon>Boletaceae</taxon>
        <taxon>Boletoideae</taxon>
        <taxon>Boletus</taxon>
    </lineage>
</organism>
<accession>A0A8I2YJX7</accession>
<evidence type="ECO:0000313" key="7">
    <source>
        <dbReference type="EMBL" id="KAG6373275.1"/>
    </source>
</evidence>
<feature type="active site" description="Nucleophile" evidence="4">
    <location>
        <position position="26"/>
    </location>
</feature>
<dbReference type="EMBL" id="JAGFBS010000023">
    <property type="protein sequence ID" value="KAG6373275.1"/>
    <property type="molecule type" value="Genomic_DNA"/>
</dbReference>
<dbReference type="GO" id="GO:0016020">
    <property type="term" value="C:membrane"/>
    <property type="evidence" value="ECO:0007669"/>
    <property type="project" value="TreeGrafter"/>
</dbReference>
<protein>
    <submittedName>
        <fullName evidence="7">Acyl transferase/acyl hydrolase/lysophospholipase</fullName>
    </submittedName>
</protein>
<dbReference type="GO" id="GO:0019369">
    <property type="term" value="P:arachidonate metabolic process"/>
    <property type="evidence" value="ECO:0007669"/>
    <property type="project" value="TreeGrafter"/>
</dbReference>
<keyword evidence="1 4" id="KW-0378">Hydrolase</keyword>
<dbReference type="OrthoDB" id="630895at2759"/>
<sequence length="341" mass="36728">MRQLMTNTTDNIPPPCQVFDLICGTSTGGLIAVLLGRLGLDCLTAMSVYRELVTAFFEEVDGKTKDGTAGNEGIFPGAFEEKLATIVEKYTGDKDAPMKISKSRLDKVDHSSADTFVTVVQSTAGAAGVEPYRVRSYTKPPRGVESVVGRDWTICEVIRAATALPGYVKPVDIESQSFQDAALSGSANPVWAAISEVELRWSKKCEPLMISLGTGLVSLLSSDSDEELSDQDGKPLGITGSQPPRGVLSSSTFSKQLLGVARDTELAHRRAKECFRDMNLAHNYFRFDPTGGLGDICASDVTQVPRITALTNAWLRTPEGYEETTGAFRALKVHPSIPCVG</sequence>
<dbReference type="InterPro" id="IPR016035">
    <property type="entry name" value="Acyl_Trfase/lysoPLipase"/>
</dbReference>
<dbReference type="GO" id="GO:0016740">
    <property type="term" value="F:transferase activity"/>
    <property type="evidence" value="ECO:0007669"/>
    <property type="project" value="UniProtKB-KW"/>
</dbReference>
<evidence type="ECO:0000256" key="4">
    <source>
        <dbReference type="PROSITE-ProRule" id="PRU01161"/>
    </source>
</evidence>
<feature type="region of interest" description="Disordered" evidence="5">
    <location>
        <begin position="223"/>
        <end position="248"/>
    </location>
</feature>
<proteinExistence type="predicted"/>
<name>A0A8I2YJX7_9AGAM</name>
<dbReference type="GO" id="GO:0047499">
    <property type="term" value="F:calcium-independent phospholipase A2 activity"/>
    <property type="evidence" value="ECO:0007669"/>
    <property type="project" value="TreeGrafter"/>
</dbReference>
<comment type="caution">
    <text evidence="7">The sequence shown here is derived from an EMBL/GenBank/DDBJ whole genome shotgun (WGS) entry which is preliminary data.</text>
</comment>
<dbReference type="GO" id="GO:0046486">
    <property type="term" value="P:glycerolipid metabolic process"/>
    <property type="evidence" value="ECO:0007669"/>
    <property type="project" value="UniProtKB-ARBA"/>
</dbReference>
<reference evidence="7" key="1">
    <citation type="submission" date="2021-03" db="EMBL/GenBank/DDBJ databases">
        <title>Evolutionary innovations through gain and loss of genes in the ectomycorrhizal Boletales.</title>
        <authorList>
            <person name="Wu G."/>
            <person name="Miyauchi S."/>
            <person name="Morin E."/>
            <person name="Yang Z.-L."/>
            <person name="Xu J."/>
            <person name="Martin F.M."/>
        </authorList>
    </citation>
    <scope>NUCLEOTIDE SEQUENCE</scope>
    <source>
        <strain evidence="7">BR01</strain>
    </source>
</reference>
<dbReference type="GO" id="GO:0016042">
    <property type="term" value="P:lipid catabolic process"/>
    <property type="evidence" value="ECO:0007669"/>
    <property type="project" value="UniProtKB-UniRule"/>
</dbReference>
<keyword evidence="7" id="KW-0808">Transferase</keyword>
<dbReference type="PANTHER" id="PTHR24185">
    <property type="entry name" value="CALCIUM-INDEPENDENT PHOSPHOLIPASE A2-GAMMA"/>
    <property type="match status" value="1"/>
</dbReference>
<dbReference type="Pfam" id="PF01734">
    <property type="entry name" value="Patatin"/>
    <property type="match status" value="1"/>
</dbReference>
<dbReference type="Gene3D" id="3.40.1090.10">
    <property type="entry name" value="Cytosolic phospholipase A2 catalytic domain"/>
    <property type="match status" value="1"/>
</dbReference>
<evidence type="ECO:0000256" key="3">
    <source>
        <dbReference type="ARBA" id="ARBA00023098"/>
    </source>
</evidence>
<dbReference type="InterPro" id="IPR002641">
    <property type="entry name" value="PNPLA_dom"/>
</dbReference>
<dbReference type="Proteomes" id="UP000683000">
    <property type="component" value="Unassembled WGS sequence"/>
</dbReference>
<keyword evidence="2 4" id="KW-0442">Lipid degradation</keyword>
<evidence type="ECO:0000259" key="6">
    <source>
        <dbReference type="PROSITE" id="PS51635"/>
    </source>
</evidence>
<evidence type="ECO:0000313" key="8">
    <source>
        <dbReference type="Proteomes" id="UP000683000"/>
    </source>
</evidence>
<keyword evidence="3 4" id="KW-0443">Lipid metabolism</keyword>
<gene>
    <name evidence="7" type="ORF">JVT61DRAFT_6902</name>
</gene>
<feature type="short sequence motif" description="GXSXG" evidence="4">
    <location>
        <begin position="24"/>
        <end position="28"/>
    </location>
</feature>